<feature type="domain" description="Peptidase S8/S53" evidence="9">
    <location>
        <begin position="359"/>
        <end position="602"/>
    </location>
</feature>
<evidence type="ECO:0000256" key="4">
    <source>
        <dbReference type="ARBA" id="ARBA00022670"/>
    </source>
</evidence>
<dbReference type="InterPro" id="IPR022398">
    <property type="entry name" value="Peptidase_S8_His-AS"/>
</dbReference>
<dbReference type="PROSITE" id="PS00138">
    <property type="entry name" value="SUBTILASE_SER"/>
    <property type="match status" value="1"/>
</dbReference>
<dbReference type="InterPro" id="IPR000209">
    <property type="entry name" value="Peptidase_S8/S53_dom"/>
</dbReference>
<dbReference type="PANTHER" id="PTHR43399">
    <property type="entry name" value="SUBTILISIN-RELATED"/>
    <property type="match status" value="1"/>
</dbReference>
<dbReference type="InterPro" id="IPR023828">
    <property type="entry name" value="Peptidase_S8_Ser-AS"/>
</dbReference>
<organism evidence="10 11">
    <name type="scientific">Paenibacillus alginolyticus</name>
    <dbReference type="NCBI Taxonomy" id="59839"/>
    <lineage>
        <taxon>Bacteria</taxon>
        <taxon>Bacillati</taxon>
        <taxon>Bacillota</taxon>
        <taxon>Bacilli</taxon>
        <taxon>Bacillales</taxon>
        <taxon>Paenibacillaceae</taxon>
        <taxon>Paenibacillus</taxon>
    </lineage>
</organism>
<reference evidence="10 11" key="1">
    <citation type="submission" date="2022-05" db="EMBL/GenBank/DDBJ databases">
        <title>Genome Sequencing of Bee-Associated Microbes.</title>
        <authorList>
            <person name="Dunlap C."/>
        </authorList>
    </citation>
    <scope>NUCLEOTIDE SEQUENCE [LARGE SCALE GENOMIC DNA]</scope>
    <source>
        <strain evidence="10 11">NRRL B-14421</strain>
    </source>
</reference>
<dbReference type="InterPro" id="IPR051048">
    <property type="entry name" value="Peptidase_S8/S53_subtilisin"/>
</dbReference>
<evidence type="ECO:0000256" key="2">
    <source>
        <dbReference type="ARBA" id="ARBA00011073"/>
    </source>
</evidence>
<keyword evidence="5 7" id="KW-0378">Hydrolase</keyword>
<keyword evidence="6 7" id="KW-0720">Serine protease</keyword>
<gene>
    <name evidence="10" type="ORF">M5X19_13110</name>
</gene>
<feature type="active site" description="Charge relay system" evidence="7">
    <location>
        <position position="367"/>
    </location>
</feature>
<evidence type="ECO:0000259" key="9">
    <source>
        <dbReference type="Pfam" id="PF00082"/>
    </source>
</evidence>
<keyword evidence="3" id="KW-0964">Secreted</keyword>
<comment type="similarity">
    <text evidence="2 7">Belongs to the peptidase S8 family.</text>
</comment>
<dbReference type="Gene3D" id="3.40.50.200">
    <property type="entry name" value="Peptidase S8/S53 domain"/>
    <property type="match status" value="1"/>
</dbReference>
<sequence length="640" mass="71054">MWRYLSSMTLVLGLGIILFPQHSNKENPPGPEVYSTKYETTAKLSLLEQDVKLTDDLCRSQCSIDYARMLSKIDSGEPVLNVLSEMKKEHEKMDVLIWSKQSQPLEKGITVGEMPSSYKEQATSYLKEAKIAVDEGKHYQSPKFGAAQHVYFVQGTPSTNRDNSLIGVIHQDVLYQVTDHQMKNLRLEPYPSENRWKVESVDTDTLQDKVVDHPEDNQGTSHYHQNEVVVRFKQDPTETQLTQIKNEIKAISAQKLGYTYVFRTESMEAKALMAYFKKWDVLYVEPHFLYLTNDYYDDQEEASNKDDSSSSQTDSGTSSSSATDITTNFMPNDNLYSKYQWNLPLIETVQGWQLTRGSKDVIVAVVDTGADLKHPDLNNKLLPGYNVISDNDNPQDDVGHGTHVTGVISALVNNNLGVAGMTWYNKVLPVKVLDQTGAGSTYSVAQGIIWAADHGAKVINLSLGNYADSSFLHDAIRYAYNKDVALIAASGNDNTERPGYPAAYPEVLAVAASDSQNNKAPFSNYGDYIAVTAPGVSIASTYPNNQYAALSGTSMASPHVTALAALVRSANPNLKNTEVYEIIKQSAQDLGTKGRDKYFGFGLIDVVKAVNMAEQSSKQVSFFPQSLSRQLHLITKKYAY</sequence>
<dbReference type="InterPro" id="IPR036852">
    <property type="entry name" value="Peptidase_S8/S53_dom_sf"/>
</dbReference>
<evidence type="ECO:0000313" key="10">
    <source>
        <dbReference type="EMBL" id="MCY9693831.1"/>
    </source>
</evidence>
<feature type="active site" description="Charge relay system" evidence="7">
    <location>
        <position position="554"/>
    </location>
</feature>
<dbReference type="SUPFAM" id="SSF52743">
    <property type="entry name" value="Subtilisin-like"/>
    <property type="match status" value="1"/>
</dbReference>
<dbReference type="PROSITE" id="PS51892">
    <property type="entry name" value="SUBTILASE"/>
    <property type="match status" value="1"/>
</dbReference>
<evidence type="ECO:0000256" key="3">
    <source>
        <dbReference type="ARBA" id="ARBA00022525"/>
    </source>
</evidence>
<evidence type="ECO:0000256" key="7">
    <source>
        <dbReference type="PROSITE-ProRule" id="PRU01240"/>
    </source>
</evidence>
<accession>A0ABT4GCD2</accession>
<protein>
    <submittedName>
        <fullName evidence="10">S8 family peptidase</fullName>
    </submittedName>
</protein>
<dbReference type="PRINTS" id="PR00723">
    <property type="entry name" value="SUBTILISIN"/>
</dbReference>
<dbReference type="PANTHER" id="PTHR43399:SF4">
    <property type="entry name" value="CELL WALL-ASSOCIATED PROTEASE"/>
    <property type="match status" value="1"/>
</dbReference>
<feature type="active site" description="Charge relay system" evidence="7">
    <location>
        <position position="400"/>
    </location>
</feature>
<dbReference type="RefSeq" id="WP_036633323.1">
    <property type="nucleotide sequence ID" value="NZ_JAMDMW010000123.1"/>
</dbReference>
<dbReference type="CDD" id="cd07484">
    <property type="entry name" value="Peptidases_S8_Thermitase_like"/>
    <property type="match status" value="1"/>
</dbReference>
<keyword evidence="11" id="KW-1185">Reference proteome</keyword>
<feature type="region of interest" description="Disordered" evidence="8">
    <location>
        <begin position="300"/>
        <end position="326"/>
    </location>
</feature>
<comment type="caution">
    <text evidence="10">The sequence shown here is derived from an EMBL/GenBank/DDBJ whole genome shotgun (WGS) entry which is preliminary data.</text>
</comment>
<dbReference type="InterPro" id="IPR034084">
    <property type="entry name" value="Thermitase-like_dom"/>
</dbReference>
<evidence type="ECO:0000256" key="1">
    <source>
        <dbReference type="ARBA" id="ARBA00004613"/>
    </source>
</evidence>
<dbReference type="Proteomes" id="UP001527099">
    <property type="component" value="Unassembled WGS sequence"/>
</dbReference>
<keyword evidence="4 7" id="KW-0645">Protease</keyword>
<evidence type="ECO:0000256" key="5">
    <source>
        <dbReference type="ARBA" id="ARBA00022801"/>
    </source>
</evidence>
<comment type="subcellular location">
    <subcellularLocation>
        <location evidence="1">Secreted</location>
    </subcellularLocation>
</comment>
<evidence type="ECO:0000256" key="6">
    <source>
        <dbReference type="ARBA" id="ARBA00022825"/>
    </source>
</evidence>
<name>A0ABT4GCD2_9BACL</name>
<evidence type="ECO:0000256" key="8">
    <source>
        <dbReference type="SAM" id="MobiDB-lite"/>
    </source>
</evidence>
<dbReference type="Pfam" id="PF00082">
    <property type="entry name" value="Peptidase_S8"/>
    <property type="match status" value="1"/>
</dbReference>
<dbReference type="PROSITE" id="PS00137">
    <property type="entry name" value="SUBTILASE_HIS"/>
    <property type="match status" value="1"/>
</dbReference>
<proteinExistence type="inferred from homology"/>
<dbReference type="InterPro" id="IPR015500">
    <property type="entry name" value="Peptidase_S8_subtilisin-rel"/>
</dbReference>
<dbReference type="EMBL" id="JAMDMX010000040">
    <property type="protein sequence ID" value="MCY9693831.1"/>
    <property type="molecule type" value="Genomic_DNA"/>
</dbReference>
<evidence type="ECO:0000313" key="11">
    <source>
        <dbReference type="Proteomes" id="UP001527099"/>
    </source>
</evidence>
<feature type="compositionally biased region" description="Low complexity" evidence="8">
    <location>
        <begin position="309"/>
        <end position="326"/>
    </location>
</feature>